<evidence type="ECO:0000259" key="8">
    <source>
        <dbReference type="SMART" id="SM01351"/>
    </source>
</evidence>
<keyword evidence="4" id="KW-0479">Metal-binding</keyword>
<evidence type="ECO:0000256" key="4">
    <source>
        <dbReference type="ARBA" id="ARBA00022723"/>
    </source>
</evidence>
<accession>A0A7W9BJ93</accession>
<keyword evidence="7" id="KW-0482">Metalloprotease</keyword>
<keyword evidence="6" id="KW-0862">Zinc</keyword>
<evidence type="ECO:0000256" key="2">
    <source>
        <dbReference type="ARBA" id="ARBA00010279"/>
    </source>
</evidence>
<dbReference type="Proteomes" id="UP000535415">
    <property type="component" value="Unassembled WGS sequence"/>
</dbReference>
<dbReference type="Pfam" id="PF14521">
    <property type="entry name" value="Aspzincin_M35"/>
    <property type="match status" value="1"/>
</dbReference>
<dbReference type="RefSeq" id="WP_183527025.1">
    <property type="nucleotide sequence ID" value="NZ_JACIJM010000003.1"/>
</dbReference>
<keyword evidence="3" id="KW-0645">Protease</keyword>
<keyword evidence="10" id="KW-1185">Reference proteome</keyword>
<organism evidence="9 10">
    <name type="scientific">Yoonia ponticola</name>
    <dbReference type="NCBI Taxonomy" id="1524255"/>
    <lineage>
        <taxon>Bacteria</taxon>
        <taxon>Pseudomonadati</taxon>
        <taxon>Pseudomonadota</taxon>
        <taxon>Alphaproteobacteria</taxon>
        <taxon>Rhodobacterales</taxon>
        <taxon>Paracoccaceae</taxon>
        <taxon>Yoonia</taxon>
    </lineage>
</organism>
<dbReference type="EMBL" id="JACIJM010000003">
    <property type="protein sequence ID" value="MBB5721573.1"/>
    <property type="molecule type" value="Genomic_DNA"/>
</dbReference>
<comment type="cofactor">
    <cofactor evidence="1">
        <name>Zn(2+)</name>
        <dbReference type="ChEBI" id="CHEBI:29105"/>
    </cofactor>
</comment>
<dbReference type="AlphaFoldDB" id="A0A7W9BJ93"/>
<evidence type="ECO:0000256" key="3">
    <source>
        <dbReference type="ARBA" id="ARBA00022670"/>
    </source>
</evidence>
<protein>
    <submittedName>
        <fullName evidence="9">Peptidyl-Lys metalloendopeptidase</fullName>
        <ecNumber evidence="9">3.4.24.20</ecNumber>
    </submittedName>
</protein>
<reference evidence="9 10" key="1">
    <citation type="submission" date="2020-08" db="EMBL/GenBank/DDBJ databases">
        <title>Genomic Encyclopedia of Type Strains, Phase IV (KMG-IV): sequencing the most valuable type-strain genomes for metagenomic binning, comparative biology and taxonomic classification.</title>
        <authorList>
            <person name="Goeker M."/>
        </authorList>
    </citation>
    <scope>NUCLEOTIDE SEQUENCE [LARGE SCALE GENOMIC DNA]</scope>
    <source>
        <strain evidence="9 10">DSM 101064</strain>
    </source>
</reference>
<dbReference type="GO" id="GO:0006508">
    <property type="term" value="P:proteolysis"/>
    <property type="evidence" value="ECO:0007669"/>
    <property type="project" value="UniProtKB-KW"/>
</dbReference>
<dbReference type="InterPro" id="IPR050414">
    <property type="entry name" value="Fungal_M35_metalloproteases"/>
</dbReference>
<dbReference type="PANTHER" id="PTHR37016">
    <property type="match status" value="1"/>
</dbReference>
<dbReference type="GO" id="GO:0004222">
    <property type="term" value="F:metalloendopeptidase activity"/>
    <property type="evidence" value="ECO:0007669"/>
    <property type="project" value="InterPro"/>
</dbReference>
<evidence type="ECO:0000256" key="5">
    <source>
        <dbReference type="ARBA" id="ARBA00022801"/>
    </source>
</evidence>
<evidence type="ECO:0000313" key="9">
    <source>
        <dbReference type="EMBL" id="MBB5721573.1"/>
    </source>
</evidence>
<dbReference type="SMART" id="SM01351">
    <property type="entry name" value="Aspzincin_M35"/>
    <property type="match status" value="1"/>
</dbReference>
<evidence type="ECO:0000256" key="7">
    <source>
        <dbReference type="ARBA" id="ARBA00023049"/>
    </source>
</evidence>
<feature type="domain" description="Lysine-specific metallo-endopeptidase" evidence="8">
    <location>
        <begin position="39"/>
        <end position="192"/>
    </location>
</feature>
<dbReference type="EC" id="3.4.24.20" evidence="9"/>
<name>A0A7W9BJ93_9RHOB</name>
<dbReference type="GO" id="GO:0046872">
    <property type="term" value="F:metal ion binding"/>
    <property type="evidence" value="ECO:0007669"/>
    <property type="project" value="UniProtKB-KW"/>
</dbReference>
<evidence type="ECO:0000313" key="10">
    <source>
        <dbReference type="Proteomes" id="UP000535415"/>
    </source>
</evidence>
<comment type="caution">
    <text evidence="9">The sequence shown here is derived from an EMBL/GenBank/DDBJ whole genome shotgun (WGS) entry which is preliminary data.</text>
</comment>
<sequence length="202" mass="22041">MRWLATAVVTVTAQPAIAQQFAGCTKAERGVIEASLERSERLALTAATAIGPTPVYTRWFGKYSPSTGEVVRRNLKSVVAAIRTGQVKTECVNTGYGMCDADTYAFVDPDNAYEVKLCPRFFVMDTMKDLNDASAAEGNGTRAGTIIHEITHFTIVAGTDDICYSREVCTDMAVEVPQDALMNADSYQYFVEDVTYFGVKGE</sequence>
<evidence type="ECO:0000256" key="6">
    <source>
        <dbReference type="ARBA" id="ARBA00022833"/>
    </source>
</evidence>
<dbReference type="InterPro" id="IPR029463">
    <property type="entry name" value="Lys_MEP"/>
</dbReference>
<dbReference type="SUPFAM" id="SSF55486">
    <property type="entry name" value="Metalloproteases ('zincins'), catalytic domain"/>
    <property type="match status" value="1"/>
</dbReference>
<proteinExistence type="inferred from homology"/>
<dbReference type="Gene3D" id="3.40.390.10">
    <property type="entry name" value="Collagenase (Catalytic Domain)"/>
    <property type="match status" value="1"/>
</dbReference>
<comment type="similarity">
    <text evidence="2">Belongs to the peptidase M35 family.</text>
</comment>
<dbReference type="PANTHER" id="PTHR37016:SF3">
    <property type="entry name" value="NEUTRAL PROTEASE 2-RELATED"/>
    <property type="match status" value="1"/>
</dbReference>
<gene>
    <name evidence="9" type="ORF">FHS72_001185</name>
</gene>
<evidence type="ECO:0000256" key="1">
    <source>
        <dbReference type="ARBA" id="ARBA00001947"/>
    </source>
</evidence>
<keyword evidence="5 9" id="KW-0378">Hydrolase</keyword>
<dbReference type="InterPro" id="IPR024079">
    <property type="entry name" value="MetalloPept_cat_dom_sf"/>
</dbReference>